<evidence type="ECO:0000313" key="2">
    <source>
        <dbReference type="EMBL" id="KAF2840427.1"/>
    </source>
</evidence>
<evidence type="ECO:0000256" key="1">
    <source>
        <dbReference type="SAM" id="Phobius"/>
    </source>
</evidence>
<dbReference type="Proteomes" id="UP000799429">
    <property type="component" value="Unassembled WGS sequence"/>
</dbReference>
<keyword evidence="1" id="KW-0812">Transmembrane</keyword>
<dbReference type="EMBL" id="MU006093">
    <property type="protein sequence ID" value="KAF2840427.1"/>
    <property type="molecule type" value="Genomic_DNA"/>
</dbReference>
<protein>
    <submittedName>
        <fullName evidence="2">Uncharacterized protein</fullName>
    </submittedName>
</protein>
<keyword evidence="1" id="KW-0472">Membrane</keyword>
<name>A0A9P4SEM9_9PEZI</name>
<organism evidence="2 3">
    <name type="scientific">Patellaria atrata CBS 101060</name>
    <dbReference type="NCBI Taxonomy" id="1346257"/>
    <lineage>
        <taxon>Eukaryota</taxon>
        <taxon>Fungi</taxon>
        <taxon>Dikarya</taxon>
        <taxon>Ascomycota</taxon>
        <taxon>Pezizomycotina</taxon>
        <taxon>Dothideomycetes</taxon>
        <taxon>Dothideomycetes incertae sedis</taxon>
        <taxon>Patellariales</taxon>
        <taxon>Patellariaceae</taxon>
        <taxon>Patellaria</taxon>
    </lineage>
</organism>
<accession>A0A9P4SEM9</accession>
<dbReference type="AlphaFoldDB" id="A0A9P4SEM9"/>
<gene>
    <name evidence="2" type="ORF">M501DRAFT_1002781</name>
</gene>
<evidence type="ECO:0000313" key="3">
    <source>
        <dbReference type="Proteomes" id="UP000799429"/>
    </source>
</evidence>
<keyword evidence="3" id="KW-1185">Reference proteome</keyword>
<keyword evidence="1" id="KW-1133">Transmembrane helix</keyword>
<sequence>MRTSTTLAVAALSSIAFPTLYLLYVRRDLSRKIHHEAQRGKLSPSITDAVKSIPDEAIAEECPMVYECAWKAVSTSLLPDIAREKLLVQYLQRNMTKFSASPQAFAIKRMCSPQVLKTFERTYIESLGFLEASLVCGVYQVQLRGEDRIELSMETHMPFSGRLVVTVEERDGRTVFGNHVVQWKQPGEKASMPLEGTVATWIHQFFVWWLLDSGTKHFINLKKS</sequence>
<dbReference type="OrthoDB" id="5599753at2759"/>
<proteinExistence type="predicted"/>
<feature type="transmembrane region" description="Helical" evidence="1">
    <location>
        <begin position="6"/>
        <end position="25"/>
    </location>
</feature>
<reference evidence="2" key="1">
    <citation type="journal article" date="2020" name="Stud. Mycol.">
        <title>101 Dothideomycetes genomes: a test case for predicting lifestyles and emergence of pathogens.</title>
        <authorList>
            <person name="Haridas S."/>
            <person name="Albert R."/>
            <person name="Binder M."/>
            <person name="Bloem J."/>
            <person name="Labutti K."/>
            <person name="Salamov A."/>
            <person name="Andreopoulos B."/>
            <person name="Baker S."/>
            <person name="Barry K."/>
            <person name="Bills G."/>
            <person name="Bluhm B."/>
            <person name="Cannon C."/>
            <person name="Castanera R."/>
            <person name="Culley D."/>
            <person name="Daum C."/>
            <person name="Ezra D."/>
            <person name="Gonzalez J."/>
            <person name="Henrissat B."/>
            <person name="Kuo A."/>
            <person name="Liang C."/>
            <person name="Lipzen A."/>
            <person name="Lutzoni F."/>
            <person name="Magnuson J."/>
            <person name="Mondo S."/>
            <person name="Nolan M."/>
            <person name="Ohm R."/>
            <person name="Pangilinan J."/>
            <person name="Park H.-J."/>
            <person name="Ramirez L."/>
            <person name="Alfaro M."/>
            <person name="Sun H."/>
            <person name="Tritt A."/>
            <person name="Yoshinaga Y."/>
            <person name="Zwiers L.-H."/>
            <person name="Turgeon B."/>
            <person name="Goodwin S."/>
            <person name="Spatafora J."/>
            <person name="Crous P."/>
            <person name="Grigoriev I."/>
        </authorList>
    </citation>
    <scope>NUCLEOTIDE SEQUENCE</scope>
    <source>
        <strain evidence="2">CBS 101060</strain>
    </source>
</reference>
<comment type="caution">
    <text evidence="2">The sequence shown here is derived from an EMBL/GenBank/DDBJ whole genome shotgun (WGS) entry which is preliminary data.</text>
</comment>